<proteinExistence type="predicted"/>
<accession>A0A0A9EAN9</accession>
<dbReference type="EMBL" id="GBRH01202905">
    <property type="protein sequence ID" value="JAD94990.1"/>
    <property type="molecule type" value="Transcribed_RNA"/>
</dbReference>
<evidence type="ECO:0000256" key="1">
    <source>
        <dbReference type="SAM" id="Phobius"/>
    </source>
</evidence>
<sequence>MGEPVQRAILFSRLSFISRIRVTPSFRRSSCMFRETVFSTITTLGLHISIILAIVLSKRSFS</sequence>
<feature type="transmembrane region" description="Helical" evidence="1">
    <location>
        <begin position="37"/>
        <end position="56"/>
    </location>
</feature>
<keyword evidence="1" id="KW-0812">Transmembrane</keyword>
<reference evidence="2" key="1">
    <citation type="submission" date="2014-09" db="EMBL/GenBank/DDBJ databases">
        <authorList>
            <person name="Magalhaes I.L.F."/>
            <person name="Oliveira U."/>
            <person name="Santos F.R."/>
            <person name="Vidigal T.H.D.A."/>
            <person name="Brescovit A.D."/>
            <person name="Santos A.J."/>
        </authorList>
    </citation>
    <scope>NUCLEOTIDE SEQUENCE</scope>
    <source>
        <tissue evidence="2">Shoot tissue taken approximately 20 cm above the soil surface</tissue>
    </source>
</reference>
<reference evidence="2" key="2">
    <citation type="journal article" date="2015" name="Data Brief">
        <title>Shoot transcriptome of the giant reed, Arundo donax.</title>
        <authorList>
            <person name="Barrero R.A."/>
            <person name="Guerrero F.D."/>
            <person name="Moolhuijzen P."/>
            <person name="Goolsby J.A."/>
            <person name="Tidwell J."/>
            <person name="Bellgard S.E."/>
            <person name="Bellgard M.I."/>
        </authorList>
    </citation>
    <scope>NUCLEOTIDE SEQUENCE</scope>
    <source>
        <tissue evidence="2">Shoot tissue taken approximately 20 cm above the soil surface</tissue>
    </source>
</reference>
<keyword evidence="1" id="KW-1133">Transmembrane helix</keyword>
<name>A0A0A9EAN9_ARUDO</name>
<keyword evidence="1" id="KW-0472">Membrane</keyword>
<protein>
    <submittedName>
        <fullName evidence="2">Uncharacterized protein</fullName>
    </submittedName>
</protein>
<organism evidence="2">
    <name type="scientific">Arundo donax</name>
    <name type="common">Giant reed</name>
    <name type="synonym">Donax arundinaceus</name>
    <dbReference type="NCBI Taxonomy" id="35708"/>
    <lineage>
        <taxon>Eukaryota</taxon>
        <taxon>Viridiplantae</taxon>
        <taxon>Streptophyta</taxon>
        <taxon>Embryophyta</taxon>
        <taxon>Tracheophyta</taxon>
        <taxon>Spermatophyta</taxon>
        <taxon>Magnoliopsida</taxon>
        <taxon>Liliopsida</taxon>
        <taxon>Poales</taxon>
        <taxon>Poaceae</taxon>
        <taxon>PACMAD clade</taxon>
        <taxon>Arundinoideae</taxon>
        <taxon>Arundineae</taxon>
        <taxon>Arundo</taxon>
    </lineage>
</organism>
<dbReference type="AlphaFoldDB" id="A0A0A9EAN9"/>
<evidence type="ECO:0000313" key="2">
    <source>
        <dbReference type="EMBL" id="JAD94990.1"/>
    </source>
</evidence>